<evidence type="ECO:0000256" key="3">
    <source>
        <dbReference type="ARBA" id="ARBA00022692"/>
    </source>
</evidence>
<dbReference type="OrthoDB" id="9815286at2"/>
<evidence type="ECO:0000256" key="4">
    <source>
        <dbReference type="ARBA" id="ARBA00022989"/>
    </source>
</evidence>
<dbReference type="InterPro" id="IPR052027">
    <property type="entry name" value="PspC"/>
</dbReference>
<gene>
    <name evidence="8" type="ORF">HMPREF9194_01153</name>
</gene>
<keyword evidence="2" id="KW-1003">Cell membrane</keyword>
<evidence type="ECO:0000259" key="7">
    <source>
        <dbReference type="Pfam" id="PF04024"/>
    </source>
</evidence>
<feature type="domain" description="Phage shock protein PspC N-terminal" evidence="7">
    <location>
        <begin position="3"/>
        <end position="59"/>
    </location>
</feature>
<name>S3L217_TREMA</name>
<keyword evidence="9" id="KW-1185">Reference proteome</keyword>
<dbReference type="Proteomes" id="UP000014541">
    <property type="component" value="Unassembled WGS sequence"/>
</dbReference>
<evidence type="ECO:0000313" key="8">
    <source>
        <dbReference type="EMBL" id="EPF30829.1"/>
    </source>
</evidence>
<dbReference type="PANTHER" id="PTHR33885">
    <property type="entry name" value="PHAGE SHOCK PROTEIN C"/>
    <property type="match status" value="1"/>
</dbReference>
<proteinExistence type="predicted"/>
<dbReference type="STRING" id="1125699.HMPREF9194_01153"/>
<reference evidence="8 9" key="1">
    <citation type="submission" date="2013-04" db="EMBL/GenBank/DDBJ databases">
        <title>The Genome Sequence of Treponema maltophilum ATCC 51939.</title>
        <authorList>
            <consortium name="The Broad Institute Genomics Platform"/>
            <person name="Earl A."/>
            <person name="Ward D."/>
            <person name="Feldgarden M."/>
            <person name="Gevers D."/>
            <person name="Leonetti C."/>
            <person name="Blanton J.M."/>
            <person name="Dewhirst F.E."/>
            <person name="Izard J."/>
            <person name="Walker B."/>
            <person name="Young S."/>
            <person name="Zeng Q."/>
            <person name="Gargeya S."/>
            <person name="Fitzgerald M."/>
            <person name="Haas B."/>
            <person name="Abouelleil A."/>
            <person name="Allen A.W."/>
            <person name="Alvarado L."/>
            <person name="Arachchi H.M."/>
            <person name="Berlin A.M."/>
            <person name="Chapman S.B."/>
            <person name="Gainer-Dewar J."/>
            <person name="Goldberg J."/>
            <person name="Griggs A."/>
            <person name="Gujja S."/>
            <person name="Hansen M."/>
            <person name="Howarth C."/>
            <person name="Imamovic A."/>
            <person name="Ireland A."/>
            <person name="Larimer J."/>
            <person name="McCowan C."/>
            <person name="Murphy C."/>
            <person name="Pearson M."/>
            <person name="Poon T.W."/>
            <person name="Priest M."/>
            <person name="Roberts A."/>
            <person name="Saif S."/>
            <person name="Shea T."/>
            <person name="Sisk P."/>
            <person name="Sykes S."/>
            <person name="Wortman J."/>
            <person name="Nusbaum C."/>
            <person name="Birren B."/>
        </authorList>
    </citation>
    <scope>NUCLEOTIDE SEQUENCE [LARGE SCALE GENOMIC DNA]</scope>
    <source>
        <strain evidence="8 9">ATCC 51939</strain>
    </source>
</reference>
<keyword evidence="3 6" id="KW-0812">Transmembrane</keyword>
<sequence>MTKKLYKSDNKMVCGVCAGIAEYFNIDPTLVRLLTVFFMFAGVGSGLIAYIVAAVIIPDRSRPERTAKEDIPEKEAER</sequence>
<evidence type="ECO:0000256" key="2">
    <source>
        <dbReference type="ARBA" id="ARBA00022475"/>
    </source>
</evidence>
<dbReference type="InterPro" id="IPR007168">
    <property type="entry name" value="Phageshock_PspC_N"/>
</dbReference>
<protein>
    <recommendedName>
        <fullName evidence="7">Phage shock protein PspC N-terminal domain-containing protein</fullName>
    </recommendedName>
</protein>
<dbReference type="AlphaFoldDB" id="S3L217"/>
<dbReference type="eggNOG" id="COG1983">
    <property type="taxonomic scope" value="Bacteria"/>
</dbReference>
<feature type="transmembrane region" description="Helical" evidence="6">
    <location>
        <begin position="33"/>
        <end position="57"/>
    </location>
</feature>
<dbReference type="RefSeq" id="WP_016525440.1">
    <property type="nucleotide sequence ID" value="NZ_KE332518.1"/>
</dbReference>
<dbReference type="PANTHER" id="PTHR33885:SF3">
    <property type="entry name" value="PHAGE SHOCK PROTEIN C"/>
    <property type="match status" value="1"/>
</dbReference>
<dbReference type="EMBL" id="ATFF01000006">
    <property type="protein sequence ID" value="EPF30829.1"/>
    <property type="molecule type" value="Genomic_DNA"/>
</dbReference>
<keyword evidence="4 6" id="KW-1133">Transmembrane helix</keyword>
<keyword evidence="5 6" id="KW-0472">Membrane</keyword>
<accession>S3L217</accession>
<dbReference type="Pfam" id="PF04024">
    <property type="entry name" value="PspC"/>
    <property type="match status" value="1"/>
</dbReference>
<dbReference type="HOGENOM" id="CLU_143433_0_2_12"/>
<evidence type="ECO:0000313" key="9">
    <source>
        <dbReference type="Proteomes" id="UP000014541"/>
    </source>
</evidence>
<comment type="caution">
    <text evidence="8">The sequence shown here is derived from an EMBL/GenBank/DDBJ whole genome shotgun (WGS) entry which is preliminary data.</text>
</comment>
<comment type="subcellular location">
    <subcellularLocation>
        <location evidence="1">Cell membrane</location>
        <topology evidence="1">Single-pass membrane protein</topology>
    </subcellularLocation>
</comment>
<evidence type="ECO:0000256" key="5">
    <source>
        <dbReference type="ARBA" id="ARBA00023136"/>
    </source>
</evidence>
<dbReference type="GO" id="GO:0005886">
    <property type="term" value="C:plasma membrane"/>
    <property type="evidence" value="ECO:0007669"/>
    <property type="project" value="UniProtKB-SubCell"/>
</dbReference>
<evidence type="ECO:0000256" key="1">
    <source>
        <dbReference type="ARBA" id="ARBA00004162"/>
    </source>
</evidence>
<organism evidence="8 9">
    <name type="scientific">Treponema maltophilum ATCC 51939</name>
    <dbReference type="NCBI Taxonomy" id="1125699"/>
    <lineage>
        <taxon>Bacteria</taxon>
        <taxon>Pseudomonadati</taxon>
        <taxon>Spirochaetota</taxon>
        <taxon>Spirochaetia</taxon>
        <taxon>Spirochaetales</taxon>
        <taxon>Treponemataceae</taxon>
        <taxon>Treponema</taxon>
    </lineage>
</organism>
<evidence type="ECO:0000256" key="6">
    <source>
        <dbReference type="SAM" id="Phobius"/>
    </source>
</evidence>